<dbReference type="InterPro" id="IPR027463">
    <property type="entry name" value="AcrB_DN_DC_subdom"/>
</dbReference>
<keyword evidence="5 8" id="KW-0812">Transmembrane</keyword>
<dbReference type="SUPFAM" id="SSF82693">
    <property type="entry name" value="Multidrug efflux transporter AcrB pore domain, PN1, PN2, PC1 and PC2 subdomains"/>
    <property type="match status" value="3"/>
</dbReference>
<feature type="transmembrane region" description="Helical" evidence="8">
    <location>
        <begin position="384"/>
        <end position="408"/>
    </location>
</feature>
<protein>
    <submittedName>
        <fullName evidence="9">Multidrug efflux pump</fullName>
    </submittedName>
</protein>
<proteinExistence type="predicted"/>
<dbReference type="EMBL" id="FMWD01000016">
    <property type="protein sequence ID" value="SCZ67727.1"/>
    <property type="molecule type" value="Genomic_DNA"/>
</dbReference>
<evidence type="ECO:0000313" key="9">
    <source>
        <dbReference type="EMBL" id="SCZ67727.1"/>
    </source>
</evidence>
<keyword evidence="7 8" id="KW-0472">Membrane</keyword>
<dbReference type="OrthoDB" id="9758297at2"/>
<dbReference type="Gene3D" id="1.20.1640.10">
    <property type="entry name" value="Multidrug efflux transporter AcrB transmembrane domain"/>
    <property type="match status" value="2"/>
</dbReference>
<feature type="transmembrane region" description="Helical" evidence="8">
    <location>
        <begin position="523"/>
        <end position="541"/>
    </location>
</feature>
<feature type="transmembrane region" description="Helical" evidence="8">
    <location>
        <begin position="461"/>
        <end position="479"/>
    </location>
</feature>
<evidence type="ECO:0000256" key="6">
    <source>
        <dbReference type="ARBA" id="ARBA00022989"/>
    </source>
</evidence>
<keyword evidence="4" id="KW-0997">Cell inner membrane</keyword>
<dbReference type="Gene3D" id="3.30.70.1320">
    <property type="entry name" value="Multidrug efflux transporter AcrB pore domain like"/>
    <property type="match status" value="1"/>
</dbReference>
<dbReference type="Gene3D" id="3.30.2090.10">
    <property type="entry name" value="Multidrug efflux transporter AcrB TolC docking domain, DN and DC subdomains"/>
    <property type="match status" value="2"/>
</dbReference>
<keyword evidence="10" id="KW-1185">Reference proteome</keyword>
<keyword evidence="3" id="KW-1003">Cell membrane</keyword>
<dbReference type="FunFam" id="1.20.1640.10:FF:000001">
    <property type="entry name" value="Efflux pump membrane transporter"/>
    <property type="match status" value="1"/>
</dbReference>
<dbReference type="PANTHER" id="PTHR32063:SF14">
    <property type="entry name" value="BLL4319 PROTEIN"/>
    <property type="match status" value="1"/>
</dbReference>
<evidence type="ECO:0000256" key="2">
    <source>
        <dbReference type="ARBA" id="ARBA00022448"/>
    </source>
</evidence>
<feature type="transmembrane region" description="Helical" evidence="8">
    <location>
        <begin position="872"/>
        <end position="896"/>
    </location>
</feature>
<accession>A0A1G5R155</accession>
<feature type="transmembrane region" description="Helical" evidence="8">
    <location>
        <begin position="358"/>
        <end position="378"/>
    </location>
</feature>
<dbReference type="AlphaFoldDB" id="A0A1G5R155"/>
<gene>
    <name evidence="9" type="ORF">SAMN03097708_03188</name>
</gene>
<reference evidence="9 10" key="1">
    <citation type="submission" date="2016-10" db="EMBL/GenBank/DDBJ databases">
        <authorList>
            <person name="de Groot N.N."/>
        </authorList>
    </citation>
    <scope>NUCLEOTIDE SEQUENCE [LARGE SCALE GENOMIC DNA]</scope>
    <source>
        <strain evidence="9 10">HLD2</strain>
    </source>
</reference>
<keyword evidence="2" id="KW-0813">Transport</keyword>
<evidence type="ECO:0000256" key="7">
    <source>
        <dbReference type="ARBA" id="ARBA00023136"/>
    </source>
</evidence>
<dbReference type="RefSeq" id="WP_092999164.1">
    <property type="nucleotide sequence ID" value="NZ_FMWD01000016.1"/>
</dbReference>
<feature type="transmembrane region" description="Helical" evidence="8">
    <location>
        <begin position="976"/>
        <end position="1002"/>
    </location>
</feature>
<dbReference type="Gene3D" id="3.30.70.1440">
    <property type="entry name" value="Multidrug efflux transporter AcrB pore domain"/>
    <property type="match status" value="1"/>
</dbReference>
<dbReference type="Pfam" id="PF00873">
    <property type="entry name" value="ACR_tran"/>
    <property type="match status" value="1"/>
</dbReference>
<feature type="transmembrane region" description="Helical" evidence="8">
    <location>
        <begin position="943"/>
        <end position="964"/>
    </location>
</feature>
<dbReference type="GO" id="GO:0042910">
    <property type="term" value="F:xenobiotic transmembrane transporter activity"/>
    <property type="evidence" value="ECO:0007669"/>
    <property type="project" value="TreeGrafter"/>
</dbReference>
<feature type="transmembrane region" description="Helical" evidence="8">
    <location>
        <begin position="332"/>
        <end position="351"/>
    </location>
</feature>
<sequence>MKFTDIFIRRPVLATVVSLLILLLGVRSLGLLEVRQYPEIQNTVVTVATAYPGASSELVKGFVTTPLQQAIAEANGIDYINSSSSQGASVIEAHMELNYDPNAAVAEIQAKVASKRNELPADAEDPVIDSATGDSTALMYIAFYSDTVPRPQLTDYILRVAQPQLQALPGVAKARLFGQRFAMRIWLDPQRMASLGVTADDVAEVLQDNNYLAGVGSTKDKYVRVDLTATTDVSAPEDFDDLVVLSEGGTLVRLGDIARTELGAEDYESTAWYSGTPAVFLAIEQAPGANPLTVAEAVNDEVPQIRAQLPDGFNVRVPYDASKFINDSIDEVYKTIAEAVLIVLLVVYLTLGSFRAAIVPAVAVPLSLIGAAFVMYVLGYSLNLLTLLSMVLAIGLVVDDAIIVVENVHRHIERGETRFQAAISGARELAVPIIAMTTTLLAVYAPIGFMGGLVGSLFTEFAFTLTGAVLISGVVALTLSPMISSKVLKPHGNQGRFEQFVERSFERLSAGYLKLLHGALDSVPVAVFFGAVILASIYFMFITSESELAPTEDQAILFFQGTAPRTATLDYHKVYTRQIQGLFEEFPEYHEGFTILGRSPDTVFGGFKMESATERERSQMEIQPEVDAALKGVAGFQTAVFPRPSLPGSGGGLPVQFVITTDRGYEELAGTADALIGRGMESGNFMFLRKSVEIDRPVTNLLIDRDRAGDLGISMAEIGRNLSRMLGGGEVNRFSMDGRSYKVIPQVEREFRLDSAMLEDYYVRAGSGELVPLSTLVRLEDGVEPSKRTQFQQLNSLTVEGVMMPGVALGDALGYLETQAQELFPKGYGFDYTGGSRQFAQQSSALMVTFFLSLMVIYLVLAAQFESWRDPAIILVSVPLSIAGAMAFITLGFATINIYTQVGLITLIGVVAKNGILIVEFANQLQIKERLSKRKAVEQAASIRLRPIIMTSVALIVAMVPLLTAAGPGAVSRFHIGLTVATGLGIGTLFTLFVLPAFYLLLARDHTKTERALEANEETV</sequence>
<organism evidence="9 10">
    <name type="scientific">Thiohalomonas denitrificans</name>
    <dbReference type="NCBI Taxonomy" id="415747"/>
    <lineage>
        <taxon>Bacteria</taxon>
        <taxon>Pseudomonadati</taxon>
        <taxon>Pseudomonadota</taxon>
        <taxon>Gammaproteobacteria</taxon>
        <taxon>Thiohalomonadales</taxon>
        <taxon>Thiohalomonadaceae</taxon>
        <taxon>Thiohalomonas</taxon>
    </lineage>
</organism>
<evidence type="ECO:0000256" key="3">
    <source>
        <dbReference type="ARBA" id="ARBA00022475"/>
    </source>
</evidence>
<dbReference type="GO" id="GO:0005886">
    <property type="term" value="C:plasma membrane"/>
    <property type="evidence" value="ECO:0007669"/>
    <property type="project" value="UniProtKB-SubCell"/>
</dbReference>
<name>A0A1G5R155_9GAMM</name>
<feature type="transmembrane region" description="Helical" evidence="8">
    <location>
        <begin position="902"/>
        <end position="922"/>
    </location>
</feature>
<dbReference type="Proteomes" id="UP000199648">
    <property type="component" value="Unassembled WGS sequence"/>
</dbReference>
<evidence type="ECO:0000256" key="1">
    <source>
        <dbReference type="ARBA" id="ARBA00004429"/>
    </source>
</evidence>
<evidence type="ECO:0000256" key="4">
    <source>
        <dbReference type="ARBA" id="ARBA00022519"/>
    </source>
</evidence>
<dbReference type="InterPro" id="IPR001036">
    <property type="entry name" value="Acrflvin-R"/>
</dbReference>
<feature type="transmembrane region" description="Helical" evidence="8">
    <location>
        <begin position="845"/>
        <end position="865"/>
    </location>
</feature>
<dbReference type="PRINTS" id="PR00702">
    <property type="entry name" value="ACRIFLAVINRP"/>
</dbReference>
<dbReference type="STRING" id="415747.SAMN03097708_03188"/>
<dbReference type="PANTHER" id="PTHR32063">
    <property type="match status" value="1"/>
</dbReference>
<keyword evidence="6 8" id="KW-1133">Transmembrane helix</keyword>
<dbReference type="Gene3D" id="3.30.70.1430">
    <property type="entry name" value="Multidrug efflux transporter AcrB pore domain"/>
    <property type="match status" value="2"/>
</dbReference>
<evidence type="ECO:0000256" key="5">
    <source>
        <dbReference type="ARBA" id="ARBA00022692"/>
    </source>
</evidence>
<evidence type="ECO:0000256" key="8">
    <source>
        <dbReference type="SAM" id="Phobius"/>
    </source>
</evidence>
<dbReference type="SUPFAM" id="SSF82714">
    <property type="entry name" value="Multidrug efflux transporter AcrB TolC docking domain, DN and DC subdomains"/>
    <property type="match status" value="2"/>
</dbReference>
<feature type="transmembrane region" description="Helical" evidence="8">
    <location>
        <begin position="429"/>
        <end position="449"/>
    </location>
</feature>
<dbReference type="SUPFAM" id="SSF82866">
    <property type="entry name" value="Multidrug efflux transporter AcrB transmembrane domain"/>
    <property type="match status" value="2"/>
</dbReference>
<comment type="subcellular location">
    <subcellularLocation>
        <location evidence="1">Cell inner membrane</location>
        <topology evidence="1">Multi-pass membrane protein</topology>
    </subcellularLocation>
</comment>
<evidence type="ECO:0000313" key="10">
    <source>
        <dbReference type="Proteomes" id="UP000199648"/>
    </source>
</evidence>